<evidence type="ECO:0000313" key="1">
    <source>
        <dbReference type="EMBL" id="KAG9225811.1"/>
    </source>
</evidence>
<organism evidence="1 2">
    <name type="scientific">Pleurotus cornucopiae</name>
    <name type="common">Cornucopia mushroom</name>
    <dbReference type="NCBI Taxonomy" id="5321"/>
    <lineage>
        <taxon>Eukaryota</taxon>
        <taxon>Fungi</taxon>
        <taxon>Dikarya</taxon>
        <taxon>Basidiomycota</taxon>
        <taxon>Agaricomycotina</taxon>
        <taxon>Agaricomycetes</taxon>
        <taxon>Agaricomycetidae</taxon>
        <taxon>Agaricales</taxon>
        <taxon>Pleurotineae</taxon>
        <taxon>Pleurotaceae</taxon>
        <taxon>Pleurotus</taxon>
    </lineage>
</organism>
<keyword evidence="2" id="KW-1185">Reference proteome</keyword>
<proteinExistence type="predicted"/>
<name>A0ACB7J757_PLECO</name>
<sequence length="447" mass="47968">MSRSIRLVLCIATAEALLLIPAESPADVSSQFLPPTLTSSLLLATSSGGQIDTTIVTETVQYQTTVFEVVTDTLFSSSLSSTPTPTTESTYPALPSPSKGTSWSAPTDMIDLSSFKVTYFPAGWQNVELVSGIPATASATGTALSAESTAGTPSWDNSSSIIQLMYPAGSINPASQPQGGAEFYASPLKGMTKAQQMVLTYSVFFPVDFDWVRGGKLPGLYGGREHCSGGVDATDCFSTRMMWRQGGAGELYLYAPKDKQTSELCGDNQSVCESTYGLSIGRGSFNFNAGSWTHLKQTVTLNRPGKPDGYFALDVDGKRVIERSDIYYRGMPAPTKTVKKPVIKKPEQGGGLLGPILGGILPKRAIERRSLRIVPGNQAVMTTDDSMEVSTESADNEGPMLLAGQADSSEPVGFIGLFFSTFFGGHEQKFATPRDQYTWFKDFSMSY</sequence>
<accession>A0ACB7J757</accession>
<dbReference type="Proteomes" id="UP000824881">
    <property type="component" value="Unassembled WGS sequence"/>
</dbReference>
<gene>
    <name evidence="1" type="ORF">CCMSSC00406_0007821</name>
</gene>
<protein>
    <submittedName>
        <fullName evidence="1">Uncharacterized protein</fullName>
    </submittedName>
</protein>
<dbReference type="EMBL" id="WQMT02000002">
    <property type="protein sequence ID" value="KAG9225811.1"/>
    <property type="molecule type" value="Genomic_DNA"/>
</dbReference>
<comment type="caution">
    <text evidence="1">The sequence shown here is derived from an EMBL/GenBank/DDBJ whole genome shotgun (WGS) entry which is preliminary data.</text>
</comment>
<reference evidence="1 2" key="1">
    <citation type="journal article" date="2021" name="Appl. Environ. Microbiol.">
        <title>Genetic linkage and physical mapping for an oyster mushroom Pleurotus cornucopiae and QTL analysis for the trait cap color.</title>
        <authorList>
            <person name="Zhang Y."/>
            <person name="Gao W."/>
            <person name="Sonnenberg A."/>
            <person name="Chen Q."/>
            <person name="Zhang J."/>
            <person name="Huang C."/>
        </authorList>
    </citation>
    <scope>NUCLEOTIDE SEQUENCE [LARGE SCALE GENOMIC DNA]</scope>
    <source>
        <strain evidence="1">CCMSSC00406</strain>
    </source>
</reference>
<evidence type="ECO:0000313" key="2">
    <source>
        <dbReference type="Proteomes" id="UP000824881"/>
    </source>
</evidence>